<dbReference type="InterPro" id="IPR019613">
    <property type="entry name" value="DUF4198"/>
</dbReference>
<feature type="signal peptide" evidence="1">
    <location>
        <begin position="1"/>
        <end position="20"/>
    </location>
</feature>
<reference evidence="2 3" key="1">
    <citation type="submission" date="2016-02" db="EMBL/GenBank/DDBJ databases">
        <authorList>
            <person name="Wen L."/>
            <person name="He K."/>
            <person name="Yang H."/>
        </authorList>
    </citation>
    <scope>NUCLEOTIDE SEQUENCE [LARGE SCALE GENOMIC DNA]</scope>
    <source>
        <strain evidence="2 3">CD09_2</strain>
    </source>
</reference>
<organism evidence="2 3">
    <name type="scientific">Sphingobium yanoikuyae</name>
    <name type="common">Sphingomonas yanoikuyae</name>
    <dbReference type="NCBI Taxonomy" id="13690"/>
    <lineage>
        <taxon>Bacteria</taxon>
        <taxon>Pseudomonadati</taxon>
        <taxon>Pseudomonadota</taxon>
        <taxon>Alphaproteobacteria</taxon>
        <taxon>Sphingomonadales</taxon>
        <taxon>Sphingomonadaceae</taxon>
        <taxon>Sphingobium</taxon>
    </lineage>
</organism>
<accession>A0A177K107</accession>
<dbReference type="OrthoDB" id="5995861at2"/>
<name>A0A177K107_SPHYA</name>
<keyword evidence="1" id="KW-0732">Signal</keyword>
<evidence type="ECO:0000313" key="3">
    <source>
        <dbReference type="Proteomes" id="UP000077262"/>
    </source>
</evidence>
<dbReference type="RefSeq" id="WP_017502367.1">
    <property type="nucleotide sequence ID" value="NZ_LSTR01000020.1"/>
</dbReference>
<dbReference type="Proteomes" id="UP000077262">
    <property type="component" value="Unassembled WGS sequence"/>
</dbReference>
<gene>
    <name evidence="2" type="ORF">AX777_00500</name>
</gene>
<feature type="chain" id="PRO_5008065595" evidence="1">
    <location>
        <begin position="21"/>
        <end position="210"/>
    </location>
</feature>
<evidence type="ECO:0000256" key="1">
    <source>
        <dbReference type="SAM" id="SignalP"/>
    </source>
</evidence>
<protein>
    <submittedName>
        <fullName evidence="2">Nickel uptake transporter family protein</fullName>
    </submittedName>
</protein>
<dbReference type="AlphaFoldDB" id="A0A177K107"/>
<dbReference type="EMBL" id="LSTR01000020">
    <property type="protein sequence ID" value="OAH46385.1"/>
    <property type="molecule type" value="Genomic_DNA"/>
</dbReference>
<proteinExistence type="predicted"/>
<sequence>MLKWTSALLAIACLPAMAQAHEVWVERDGAGPARIYLGEPGDPLPEGGDPEFEKLKAPKLVPASSAAQVRKAGYIEVAVPAGDVRVIDDSVFDPWGEEGKKEGVIYYARAGRSEAKAGMPLEIVPTAAGANSFTLVRDGKPLAGVKVTAISPDKWSKGFVTDAQGRVTLPIKEKGRYILTATQEEKGDLNLRGAKVATLYNIATLTFVNN</sequence>
<evidence type="ECO:0000313" key="2">
    <source>
        <dbReference type="EMBL" id="OAH46385.1"/>
    </source>
</evidence>
<dbReference type="SUPFAM" id="SSF49478">
    <property type="entry name" value="Cna protein B-type domain"/>
    <property type="match status" value="1"/>
</dbReference>
<comment type="caution">
    <text evidence="2">The sequence shown here is derived from an EMBL/GenBank/DDBJ whole genome shotgun (WGS) entry which is preliminary data.</text>
</comment>
<dbReference type="Pfam" id="PF10670">
    <property type="entry name" value="DUF4198"/>
    <property type="match status" value="1"/>
</dbReference>